<evidence type="ECO:0000259" key="1">
    <source>
        <dbReference type="Pfam" id="PF01909"/>
    </source>
</evidence>
<organism evidence="2 5">
    <name type="scientific">Shouchella clausii</name>
    <name type="common">Alkalihalobacillus clausii</name>
    <dbReference type="NCBI Taxonomy" id="79880"/>
    <lineage>
        <taxon>Bacteria</taxon>
        <taxon>Bacillati</taxon>
        <taxon>Bacillota</taxon>
        <taxon>Bacilli</taxon>
        <taxon>Bacillales</taxon>
        <taxon>Bacillaceae</taxon>
        <taxon>Shouchella</taxon>
    </lineage>
</organism>
<dbReference type="Gene3D" id="3.30.460.10">
    <property type="entry name" value="Beta Polymerase, domain 2"/>
    <property type="match status" value="1"/>
</dbReference>
<comment type="caution">
    <text evidence="2">The sequence shown here is derived from an EMBL/GenBank/DDBJ whole genome shotgun (WGS) entry which is preliminary data.</text>
</comment>
<evidence type="ECO:0000313" key="5">
    <source>
        <dbReference type="Proteomes" id="UP000216207"/>
    </source>
</evidence>
<sequence length="287" mass="31966">MLTNAQVVIEQICKKLEGINGLVGVVLGGSRARGTHHPASDIDIGIYYDDAASFDIGEINKAATKLDDDHRENLVTALGDWGPWINGGGWIVVQGFHVDLIFRDIKRVSQVIDDCLLGKISSHYHTGHPHAYLNVMYMGEISICKPLFDPTNQIAKLKAKTTPYPKLLEDAMTGYFMFEASFSYMFAKDNADKDDISYVVGHVFRTISCLNQVLFAVNKEYCINEKKAVRMIEGFGVKPSKYKERVDQIFTLLSSKKDSTSQALDILHELISETESLISAVSPELNI</sequence>
<dbReference type="EMBL" id="NPBS01000037">
    <property type="protein sequence ID" value="PAF26440.1"/>
    <property type="molecule type" value="Genomic_DNA"/>
</dbReference>
<evidence type="ECO:0000313" key="2">
    <source>
        <dbReference type="EMBL" id="PAE88047.1"/>
    </source>
</evidence>
<dbReference type="InterPro" id="IPR043519">
    <property type="entry name" value="NT_sf"/>
</dbReference>
<dbReference type="RefSeq" id="WP_095238646.1">
    <property type="nucleotide sequence ID" value="NZ_CP155469.1"/>
</dbReference>
<proteinExistence type="predicted"/>
<feature type="domain" description="Polymerase nucleotidyl transferase" evidence="1">
    <location>
        <begin position="10"/>
        <end position="56"/>
    </location>
</feature>
<dbReference type="EMBL" id="NPCC01000023">
    <property type="protein sequence ID" value="PAE88047.1"/>
    <property type="molecule type" value="Genomic_DNA"/>
</dbReference>
<gene>
    <name evidence="3" type="ORF">CHH61_08615</name>
    <name evidence="2" type="ORF">CHH72_14445</name>
</gene>
<evidence type="ECO:0000313" key="3">
    <source>
        <dbReference type="EMBL" id="PAF26440.1"/>
    </source>
</evidence>
<dbReference type="Proteomes" id="UP000216207">
    <property type="component" value="Unassembled WGS sequence"/>
</dbReference>
<reference evidence="4 5" key="1">
    <citation type="submission" date="2017-07" db="EMBL/GenBank/DDBJ databases">
        <title>Isolation and whole genome analysis of endospore-forming bacteria from heroin.</title>
        <authorList>
            <person name="Kalinowski J."/>
            <person name="Ahrens B."/>
            <person name="Al-Dilaimi A."/>
            <person name="Winkler A."/>
            <person name="Wibberg D."/>
            <person name="Schleenbecker U."/>
            <person name="Ruckert C."/>
            <person name="Wolfel R."/>
            <person name="Grass G."/>
        </authorList>
    </citation>
    <scope>NUCLEOTIDE SEQUENCE [LARGE SCALE GENOMIC DNA]</scope>
    <source>
        <strain evidence="3 4">7523-2</strain>
        <strain evidence="2 5">7539</strain>
    </source>
</reference>
<dbReference type="AlphaFoldDB" id="A0A268NWY8"/>
<dbReference type="CDD" id="cd05403">
    <property type="entry name" value="NT_KNTase_like"/>
    <property type="match status" value="1"/>
</dbReference>
<protein>
    <submittedName>
        <fullName evidence="2">DNA polymerase subunit beta</fullName>
    </submittedName>
</protein>
<accession>A0A268NWY8</accession>
<evidence type="ECO:0000313" key="4">
    <source>
        <dbReference type="Proteomes" id="UP000216133"/>
    </source>
</evidence>
<dbReference type="Proteomes" id="UP000216133">
    <property type="component" value="Unassembled WGS sequence"/>
</dbReference>
<dbReference type="Pfam" id="PF01909">
    <property type="entry name" value="NTP_transf_2"/>
    <property type="match status" value="1"/>
</dbReference>
<dbReference type="SUPFAM" id="SSF81301">
    <property type="entry name" value="Nucleotidyltransferase"/>
    <property type="match status" value="1"/>
</dbReference>
<dbReference type="GO" id="GO:0016779">
    <property type="term" value="F:nucleotidyltransferase activity"/>
    <property type="evidence" value="ECO:0007669"/>
    <property type="project" value="InterPro"/>
</dbReference>
<dbReference type="InterPro" id="IPR002934">
    <property type="entry name" value="Polymerase_NTP_transf_dom"/>
</dbReference>
<name>A0A268NWY8_SHOCL</name>